<dbReference type="EMBL" id="CM037012">
    <property type="protein sequence ID" value="KAH7689762.1"/>
    <property type="molecule type" value="Genomic_DNA"/>
</dbReference>
<comment type="caution">
    <text evidence="1">The sequence shown here is derived from an EMBL/GenBank/DDBJ whole genome shotgun (WGS) entry which is preliminary data.</text>
</comment>
<name>A0ACB7WNK6_DIOAL</name>
<keyword evidence="1" id="KW-0808">Transferase</keyword>
<keyword evidence="2" id="KW-1185">Reference proteome</keyword>
<reference evidence="2" key="1">
    <citation type="journal article" date="2022" name="Nat. Commun.">
        <title>Chromosome evolution and the genetic basis of agronomically important traits in greater yam.</title>
        <authorList>
            <person name="Bredeson J.V."/>
            <person name="Lyons J.B."/>
            <person name="Oniyinde I.O."/>
            <person name="Okereke N.R."/>
            <person name="Kolade O."/>
            <person name="Nnabue I."/>
            <person name="Nwadili C.O."/>
            <person name="Hribova E."/>
            <person name="Parker M."/>
            <person name="Nwogha J."/>
            <person name="Shu S."/>
            <person name="Carlson J."/>
            <person name="Kariba R."/>
            <person name="Muthemba S."/>
            <person name="Knop K."/>
            <person name="Barton G.J."/>
            <person name="Sherwood A.V."/>
            <person name="Lopez-Montes A."/>
            <person name="Asiedu R."/>
            <person name="Jamnadass R."/>
            <person name="Muchugi A."/>
            <person name="Goodstein D."/>
            <person name="Egesi C.N."/>
            <person name="Featherston J."/>
            <person name="Asfaw A."/>
            <person name="Simpson G.G."/>
            <person name="Dolezel J."/>
            <person name="Hendre P.S."/>
            <person name="Van Deynze A."/>
            <person name="Kumar P.L."/>
            <person name="Obidiegwu J.E."/>
            <person name="Bhattacharjee R."/>
            <person name="Rokhsar D.S."/>
        </authorList>
    </citation>
    <scope>NUCLEOTIDE SEQUENCE [LARGE SCALE GENOMIC DNA]</scope>
    <source>
        <strain evidence="2">cv. TDa95/00328</strain>
    </source>
</reference>
<proteinExistence type="predicted"/>
<evidence type="ECO:0000313" key="1">
    <source>
        <dbReference type="EMBL" id="KAH7689762.1"/>
    </source>
</evidence>
<keyword evidence="1" id="KW-0012">Acyltransferase</keyword>
<organism evidence="1 2">
    <name type="scientific">Dioscorea alata</name>
    <name type="common">Purple yam</name>
    <dbReference type="NCBI Taxonomy" id="55571"/>
    <lineage>
        <taxon>Eukaryota</taxon>
        <taxon>Viridiplantae</taxon>
        <taxon>Streptophyta</taxon>
        <taxon>Embryophyta</taxon>
        <taxon>Tracheophyta</taxon>
        <taxon>Spermatophyta</taxon>
        <taxon>Magnoliopsida</taxon>
        <taxon>Liliopsida</taxon>
        <taxon>Dioscoreales</taxon>
        <taxon>Dioscoreaceae</taxon>
        <taxon>Dioscorea</taxon>
    </lineage>
</organism>
<dbReference type="EC" id="2.3.1.43" evidence="1"/>
<sequence>MSSWSFFLLLFLLQLPHLFSKQSLPLLLHPLIIIPGQGGNQLEARLNNKQYKPLKQECGGAMSEDGNWFRLWKDCSILENPLTLPCFADQMQLHYDPLLDDYSNTPGVETRVPFFGSTHGFLYKDPDLLNQSSYMAILVNRLKQIGYKEGENLFGAPYDFRYGLAGAGHPSKVGSEFLQSLKELIENASKLNNNNPVILLTHSLGGLFALQLLHRNSPSWSRTFIKHFIALSAPWGGTVLEMLIFASGDSMGYSNINPLILRKEMWSLETNLWLLPNPRTFKDKPIVVSKSNVKNFSAEEMSEFLNYIGCSHCVHPYESRIMPMIERLEPPAGVPMTVMTGHGIKTAETLIYGDGDFDVQPEIVYGDGDGLVNLVSLLAPENEWNGLQELELLKVIKLPNVSHEGILKDDAALTEVLRELHQVNSFVVRSSSAVV</sequence>
<accession>A0ACB7WNK6</accession>
<evidence type="ECO:0000313" key="2">
    <source>
        <dbReference type="Proteomes" id="UP000827976"/>
    </source>
</evidence>
<gene>
    <name evidence="1" type="ORF">IHE45_02G004000</name>
</gene>
<protein>
    <submittedName>
        <fullName evidence="1">Lecithin:cholesterol/phospholipid:diacylglycerol acyltransferase protein</fullName>
        <ecNumber evidence="1">2.3.1.43</ecNumber>
    </submittedName>
</protein>
<dbReference type="Proteomes" id="UP000827976">
    <property type="component" value="Chromosome 2"/>
</dbReference>